<keyword evidence="3" id="KW-1185">Reference proteome</keyword>
<dbReference type="EnsemblPlants" id="OPUNC07G06150.1">
    <property type="protein sequence ID" value="OPUNC07G06150.1"/>
    <property type="gene ID" value="OPUNC07G06150"/>
</dbReference>
<dbReference type="Gramene" id="OPUNC07G06150.1">
    <property type="protein sequence ID" value="OPUNC07G06150.1"/>
    <property type="gene ID" value="OPUNC07G06150"/>
</dbReference>
<evidence type="ECO:0000313" key="3">
    <source>
        <dbReference type="Proteomes" id="UP000026962"/>
    </source>
</evidence>
<accession>A0A0E0LI81</accession>
<evidence type="ECO:0000256" key="1">
    <source>
        <dbReference type="SAM" id="MobiDB-lite"/>
    </source>
</evidence>
<proteinExistence type="predicted"/>
<reference evidence="2" key="2">
    <citation type="submission" date="2018-05" db="EMBL/GenBank/DDBJ databases">
        <title>OpunRS2 (Oryza punctata Reference Sequence Version 2).</title>
        <authorList>
            <person name="Zhang J."/>
            <person name="Kudrna D."/>
            <person name="Lee S."/>
            <person name="Talag J."/>
            <person name="Welchert J."/>
            <person name="Wing R.A."/>
        </authorList>
    </citation>
    <scope>NUCLEOTIDE SEQUENCE [LARGE SCALE GENOMIC DNA]</scope>
</reference>
<reference evidence="2" key="1">
    <citation type="submission" date="2015-04" db="UniProtKB">
        <authorList>
            <consortium name="EnsemblPlants"/>
        </authorList>
    </citation>
    <scope>IDENTIFICATION</scope>
</reference>
<dbReference type="AlphaFoldDB" id="A0A0E0LI81"/>
<protein>
    <submittedName>
        <fullName evidence="2">Uncharacterized protein</fullName>
    </submittedName>
</protein>
<dbReference type="HOGENOM" id="CLU_1716216_0_0_1"/>
<feature type="region of interest" description="Disordered" evidence="1">
    <location>
        <begin position="1"/>
        <end position="22"/>
    </location>
</feature>
<organism evidence="2">
    <name type="scientific">Oryza punctata</name>
    <name type="common">Red rice</name>
    <dbReference type="NCBI Taxonomy" id="4537"/>
    <lineage>
        <taxon>Eukaryota</taxon>
        <taxon>Viridiplantae</taxon>
        <taxon>Streptophyta</taxon>
        <taxon>Embryophyta</taxon>
        <taxon>Tracheophyta</taxon>
        <taxon>Spermatophyta</taxon>
        <taxon>Magnoliopsida</taxon>
        <taxon>Liliopsida</taxon>
        <taxon>Poales</taxon>
        <taxon>Poaceae</taxon>
        <taxon>BOP clade</taxon>
        <taxon>Oryzoideae</taxon>
        <taxon>Oryzeae</taxon>
        <taxon>Oryzinae</taxon>
        <taxon>Oryza</taxon>
    </lineage>
</organism>
<evidence type="ECO:0000313" key="2">
    <source>
        <dbReference type="EnsemblPlants" id="OPUNC07G06150.1"/>
    </source>
</evidence>
<dbReference type="Proteomes" id="UP000026962">
    <property type="component" value="Chromosome 7"/>
</dbReference>
<name>A0A0E0LI81_ORYPU</name>
<sequence>MASSAEDEFTSQLDKFKNDFSRMSEQEKTSALKLMSNIMELMNSDITGSKNNLSADGDSLPEMEEDLPNEPLVVYNNEMGCETNVNEPMGVVASDDPVYEHDIGMFFDFFDNDLFEEKTHTIDFLNEDYQPDTNGITPMWMQPPNADKFEKYL</sequence>